<feature type="compositionally biased region" description="Polar residues" evidence="1">
    <location>
        <begin position="1"/>
        <end position="22"/>
    </location>
</feature>
<dbReference type="InterPro" id="IPR050327">
    <property type="entry name" value="Proton-linked_MCT"/>
</dbReference>
<feature type="transmembrane region" description="Helical" evidence="2">
    <location>
        <begin position="561"/>
        <end position="583"/>
    </location>
</feature>
<organism evidence="3">
    <name type="scientific">Aceria tosichella</name>
    <name type="common">wheat curl mite</name>
    <dbReference type="NCBI Taxonomy" id="561515"/>
    <lineage>
        <taxon>Eukaryota</taxon>
        <taxon>Metazoa</taxon>
        <taxon>Ecdysozoa</taxon>
        <taxon>Arthropoda</taxon>
        <taxon>Chelicerata</taxon>
        <taxon>Arachnida</taxon>
        <taxon>Acari</taxon>
        <taxon>Acariformes</taxon>
        <taxon>Trombidiformes</taxon>
        <taxon>Prostigmata</taxon>
        <taxon>Eupodina</taxon>
        <taxon>Eriophyoidea</taxon>
        <taxon>Eriophyidae</taxon>
        <taxon>Eriophyinae</taxon>
        <taxon>Aceriini</taxon>
        <taxon>Aceria</taxon>
    </lineage>
</organism>
<feature type="region of interest" description="Disordered" evidence="1">
    <location>
        <begin position="277"/>
        <end position="315"/>
    </location>
</feature>
<feature type="transmembrane region" description="Helical" evidence="2">
    <location>
        <begin position="213"/>
        <end position="232"/>
    </location>
</feature>
<dbReference type="EMBL" id="GGYP01006736">
    <property type="protein sequence ID" value="MDE51507.1"/>
    <property type="molecule type" value="Transcribed_RNA"/>
</dbReference>
<feature type="region of interest" description="Disordered" evidence="1">
    <location>
        <begin position="1"/>
        <end position="47"/>
    </location>
</feature>
<protein>
    <submittedName>
        <fullName evidence="3">Monocarboxylate transporter 2</fullName>
    </submittedName>
</protein>
<keyword evidence="2" id="KW-0812">Transmembrane</keyword>
<feature type="transmembrane region" description="Helical" evidence="2">
    <location>
        <begin position="603"/>
        <end position="621"/>
    </location>
</feature>
<dbReference type="Gene3D" id="1.20.1250.20">
    <property type="entry name" value="MFS general substrate transporter like domains"/>
    <property type="match status" value="2"/>
</dbReference>
<feature type="transmembrane region" description="Helical" evidence="2">
    <location>
        <begin position="182"/>
        <end position="201"/>
    </location>
</feature>
<name>A0A6G1SMU9_9ACAR</name>
<feature type="transmembrane region" description="Helical" evidence="2">
    <location>
        <begin position="653"/>
        <end position="671"/>
    </location>
</feature>
<proteinExistence type="predicted"/>
<dbReference type="AlphaFoldDB" id="A0A6G1SMU9"/>
<sequence length="752" mass="81673">MQQISKHQYGTSITAKPSQANQKLDAKTGLDGEAGEGGDEDDEREDRTNLDSGYAWVILVVMFLLQSSIGGAARLYGLVYAKEVAVGYYDREQASWPIATASAVENLAGILSPALVQWLSWRQIELVSSALFVLANIVAYVSDSLALDIIALGLIQGLALSTCTVLSLLINNDYFEHYRTTAYGVSMCGSTFGLLYLGPLANWILDTYDEFRLVYLALAFVFTGNLVLVLFIRPRAQAPKLGACRRRRGGGAGSRGRQHLAHDSSLTGKAAAAAAAANGSSAQLDTNTDHKGPTELGAGAGQPSTPAARKRSRFETHFLDRRDSIASISYMVRSRRNSVLSRVLPTAGTSSSSNHHNHQQQQNGCCPQLHTALVKSKSGVELAGKLAAGSTQKLNHEALIKKVSLCSMRGGAPPITPAPVDDANCLDRPPDIMAAAPLSVRSSQSSLMAPISRQISMTGTCPCPGSPGDGGGRTADSNKVTAGDLETTGDSGRVTELDVVSLYRRLALEYEVQVCSSDTIKKMDQGQEVYHQEKRQQQQQQQQQQQSFSLANLLKLLRLPYLHCVWIMLALYYLVARIFVIILVDFAHDHGLDENQAIGLLNYWSFGELLGRLLLGSLIDLRFLSCRACIALTCSLLALLMTCMVLIESYLVYAICSLLVAALISLEYMLINVMMVEYVGKQMVTNCYSLAACISSLVLFGRPSMIGFFRDRLGSYDGLLLMLATLSGSFGVLFCLLEPLLVRLWPKNTSNH</sequence>
<dbReference type="GO" id="GO:0008028">
    <property type="term" value="F:monocarboxylic acid transmembrane transporter activity"/>
    <property type="evidence" value="ECO:0007669"/>
    <property type="project" value="TreeGrafter"/>
</dbReference>
<dbReference type="SUPFAM" id="SSF103473">
    <property type="entry name" value="MFS general substrate transporter"/>
    <property type="match status" value="2"/>
</dbReference>
<accession>A0A6G1SMU9</accession>
<dbReference type="InterPro" id="IPR036259">
    <property type="entry name" value="MFS_trans_sf"/>
</dbReference>
<evidence type="ECO:0000256" key="1">
    <source>
        <dbReference type="SAM" id="MobiDB-lite"/>
    </source>
</evidence>
<feature type="transmembrane region" description="Helical" evidence="2">
    <location>
        <begin position="720"/>
        <end position="742"/>
    </location>
</feature>
<dbReference type="PANTHER" id="PTHR11360">
    <property type="entry name" value="MONOCARBOXYLATE TRANSPORTER"/>
    <property type="match status" value="1"/>
</dbReference>
<keyword evidence="2" id="KW-1133">Transmembrane helix</keyword>
<feature type="transmembrane region" description="Helical" evidence="2">
    <location>
        <begin position="54"/>
        <end position="76"/>
    </location>
</feature>
<feature type="compositionally biased region" description="Acidic residues" evidence="1">
    <location>
        <begin position="33"/>
        <end position="44"/>
    </location>
</feature>
<feature type="transmembrane region" description="Helical" evidence="2">
    <location>
        <begin position="683"/>
        <end position="700"/>
    </location>
</feature>
<evidence type="ECO:0000256" key="2">
    <source>
        <dbReference type="SAM" id="Phobius"/>
    </source>
</evidence>
<keyword evidence="2" id="KW-0472">Membrane</keyword>
<dbReference type="PANTHER" id="PTHR11360:SF303">
    <property type="entry name" value="MAJOR FACILITATOR SUPERFAMILY (MFS) PROFILE DOMAIN-CONTAINING PROTEIN"/>
    <property type="match status" value="1"/>
</dbReference>
<feature type="transmembrane region" description="Helical" evidence="2">
    <location>
        <begin position="149"/>
        <end position="170"/>
    </location>
</feature>
<reference evidence="3" key="1">
    <citation type="submission" date="2018-10" db="EMBL/GenBank/DDBJ databases">
        <title>Transcriptome assembly of Aceria tosichella (Wheat curl mite) Type 2.</title>
        <authorList>
            <person name="Scully E.D."/>
            <person name="Geib S.M."/>
            <person name="Palmer N.A."/>
            <person name="Gupta A.K."/>
            <person name="Sarath G."/>
            <person name="Tatineni S."/>
        </authorList>
    </citation>
    <scope>NUCLEOTIDE SEQUENCE</scope>
    <source>
        <strain evidence="3">LincolnNE</strain>
    </source>
</reference>
<feature type="region of interest" description="Disordered" evidence="1">
    <location>
        <begin position="464"/>
        <end position="487"/>
    </location>
</feature>
<evidence type="ECO:0000313" key="3">
    <source>
        <dbReference type="EMBL" id="MDE51507.1"/>
    </source>
</evidence>
<feature type="transmembrane region" description="Helical" evidence="2">
    <location>
        <begin position="628"/>
        <end position="647"/>
    </location>
</feature>
<gene>
    <name evidence="3" type="primary">Slc16a7</name>
    <name evidence="3" type="ORF">g.1896</name>
</gene>